<evidence type="ECO:0000313" key="8">
    <source>
        <dbReference type="Proteomes" id="UP001168877"/>
    </source>
</evidence>
<dbReference type="AlphaFoldDB" id="A0AA39SI97"/>
<comment type="subcellular location">
    <subcellularLocation>
        <location evidence="1">Membrane</location>
        <topology evidence="1">Single-pass membrane protein</topology>
    </subcellularLocation>
</comment>
<evidence type="ECO:0000313" key="7">
    <source>
        <dbReference type="EMBL" id="KAK0598501.1"/>
    </source>
</evidence>
<proteinExistence type="predicted"/>
<name>A0AA39SI97_ACESA</name>
<evidence type="ECO:0000256" key="1">
    <source>
        <dbReference type="ARBA" id="ARBA00004167"/>
    </source>
</evidence>
<dbReference type="Pfam" id="PF13947">
    <property type="entry name" value="GUB_WAK_bind"/>
    <property type="match status" value="2"/>
</dbReference>
<dbReference type="Proteomes" id="UP001168877">
    <property type="component" value="Unassembled WGS sequence"/>
</dbReference>
<evidence type="ECO:0000256" key="4">
    <source>
        <dbReference type="ARBA" id="ARBA00022989"/>
    </source>
</evidence>
<gene>
    <name evidence="7" type="ORF">LWI29_035250</name>
</gene>
<evidence type="ECO:0000256" key="3">
    <source>
        <dbReference type="ARBA" id="ARBA00022729"/>
    </source>
</evidence>
<evidence type="ECO:0000256" key="5">
    <source>
        <dbReference type="ARBA" id="ARBA00023136"/>
    </source>
</evidence>
<organism evidence="7 8">
    <name type="scientific">Acer saccharum</name>
    <name type="common">Sugar maple</name>
    <dbReference type="NCBI Taxonomy" id="4024"/>
    <lineage>
        <taxon>Eukaryota</taxon>
        <taxon>Viridiplantae</taxon>
        <taxon>Streptophyta</taxon>
        <taxon>Embryophyta</taxon>
        <taxon>Tracheophyta</taxon>
        <taxon>Spermatophyta</taxon>
        <taxon>Magnoliopsida</taxon>
        <taxon>eudicotyledons</taxon>
        <taxon>Gunneridae</taxon>
        <taxon>Pentapetalae</taxon>
        <taxon>rosids</taxon>
        <taxon>malvids</taxon>
        <taxon>Sapindales</taxon>
        <taxon>Sapindaceae</taxon>
        <taxon>Hippocastanoideae</taxon>
        <taxon>Acereae</taxon>
        <taxon>Acer</taxon>
    </lineage>
</organism>
<dbReference type="InterPro" id="IPR025287">
    <property type="entry name" value="WAK_GUB"/>
</dbReference>
<evidence type="ECO:0000256" key="2">
    <source>
        <dbReference type="ARBA" id="ARBA00022692"/>
    </source>
</evidence>
<accession>A0AA39SI97</accession>
<dbReference type="GO" id="GO:0016020">
    <property type="term" value="C:membrane"/>
    <property type="evidence" value="ECO:0007669"/>
    <property type="project" value="UniProtKB-SubCell"/>
</dbReference>
<keyword evidence="3" id="KW-0732">Signal</keyword>
<keyword evidence="4" id="KW-1133">Transmembrane helix</keyword>
<reference evidence="7" key="2">
    <citation type="submission" date="2023-06" db="EMBL/GenBank/DDBJ databases">
        <authorList>
            <person name="Swenson N.G."/>
            <person name="Wegrzyn J.L."/>
            <person name="Mcevoy S.L."/>
        </authorList>
    </citation>
    <scope>NUCLEOTIDE SEQUENCE</scope>
    <source>
        <strain evidence="7">NS2018</strain>
        <tissue evidence="7">Leaf</tissue>
    </source>
</reference>
<keyword evidence="2" id="KW-0812">Transmembrane</keyword>
<comment type="caution">
    <text evidence="7">The sequence shown here is derived from an EMBL/GenBank/DDBJ whole genome shotgun (WGS) entry which is preliminary data.</text>
</comment>
<dbReference type="PANTHER" id="PTHR33138">
    <property type="entry name" value="OS01G0690200 PROTEIN"/>
    <property type="match status" value="1"/>
</dbReference>
<keyword evidence="8" id="KW-1185">Reference proteome</keyword>
<feature type="domain" description="Wall-associated receptor kinase galacturonan-binding" evidence="6">
    <location>
        <begin position="2"/>
        <end position="49"/>
    </location>
</feature>
<dbReference type="PANTHER" id="PTHR33138:SF11">
    <property type="entry name" value="KINASE-LIKE PROTEIN"/>
    <property type="match status" value="1"/>
</dbReference>
<dbReference type="GO" id="GO:0030247">
    <property type="term" value="F:polysaccharide binding"/>
    <property type="evidence" value="ECO:0007669"/>
    <property type="project" value="InterPro"/>
</dbReference>
<feature type="domain" description="Wall-associated receptor kinase galacturonan-binding" evidence="6">
    <location>
        <begin position="65"/>
        <end position="132"/>
    </location>
</feature>
<evidence type="ECO:0000259" key="6">
    <source>
        <dbReference type="Pfam" id="PF13947"/>
    </source>
</evidence>
<sequence>MDISYPFWGGDRLEYCGYPGFKVDCNGGVPQITIADRNYQVLKFDRESKISSSSNPNYMYESCKIQFQCGNIKASYPFWGESQGLPQWEGCDHPKFKLNCEDEGGYTMMINEVKYRVLDIEWKDQTLMRIARMDYLEGICSPVSYNTTVNSELFDYSDGYQNVTFK</sequence>
<keyword evidence="5" id="KW-0472">Membrane</keyword>
<reference evidence="7" key="1">
    <citation type="journal article" date="2022" name="Plant J.">
        <title>Strategies of tolerance reflected in two North American maple genomes.</title>
        <authorList>
            <person name="McEvoy S.L."/>
            <person name="Sezen U.U."/>
            <person name="Trouern-Trend A."/>
            <person name="McMahon S.M."/>
            <person name="Schaberg P.G."/>
            <person name="Yang J."/>
            <person name="Wegrzyn J.L."/>
            <person name="Swenson N.G."/>
        </authorList>
    </citation>
    <scope>NUCLEOTIDE SEQUENCE</scope>
    <source>
        <strain evidence="7">NS2018</strain>
    </source>
</reference>
<dbReference type="EMBL" id="JAUESC010000004">
    <property type="protein sequence ID" value="KAK0598501.1"/>
    <property type="molecule type" value="Genomic_DNA"/>
</dbReference>
<protein>
    <recommendedName>
        <fullName evidence="6">Wall-associated receptor kinase galacturonan-binding domain-containing protein</fullName>
    </recommendedName>
</protein>